<keyword evidence="4" id="KW-1185">Reference proteome</keyword>
<dbReference type="EMBL" id="JBFNXR010000021">
    <property type="protein sequence ID" value="MEW9854608.1"/>
    <property type="molecule type" value="Genomic_DNA"/>
</dbReference>
<dbReference type="InterPro" id="IPR004629">
    <property type="entry name" value="WecG_TagA_CpsF"/>
</dbReference>
<protein>
    <submittedName>
        <fullName evidence="3">WecB/TagA/CpsF family glycosyltransferase</fullName>
    </submittedName>
</protein>
<keyword evidence="2" id="KW-0808">Transferase</keyword>
<keyword evidence="1" id="KW-0328">Glycosyltransferase</keyword>
<reference evidence="3 4" key="1">
    <citation type="submission" date="2024-06" db="EMBL/GenBank/DDBJ databases">
        <title>Novosphingobium rhizovicinus M1R2S20.</title>
        <authorList>
            <person name="Sun J.-Q."/>
        </authorList>
    </citation>
    <scope>NUCLEOTIDE SEQUENCE [LARGE SCALE GENOMIC DNA]</scope>
    <source>
        <strain evidence="3 4">M1R2S20</strain>
    </source>
</reference>
<evidence type="ECO:0000313" key="3">
    <source>
        <dbReference type="EMBL" id="MEW9854608.1"/>
    </source>
</evidence>
<dbReference type="NCBIfam" id="TIGR00696">
    <property type="entry name" value="wecG_tagA_cpsF"/>
    <property type="match status" value="1"/>
</dbReference>
<organism evidence="3 4">
    <name type="scientific">Novosphingobium rhizovicinum</name>
    <dbReference type="NCBI Taxonomy" id="3228928"/>
    <lineage>
        <taxon>Bacteria</taxon>
        <taxon>Pseudomonadati</taxon>
        <taxon>Pseudomonadota</taxon>
        <taxon>Alphaproteobacteria</taxon>
        <taxon>Sphingomonadales</taxon>
        <taxon>Sphingomonadaceae</taxon>
        <taxon>Novosphingobium</taxon>
    </lineage>
</organism>
<evidence type="ECO:0000313" key="4">
    <source>
        <dbReference type="Proteomes" id="UP001556118"/>
    </source>
</evidence>
<gene>
    <name evidence="3" type="ORF">ABUH87_05375</name>
</gene>
<evidence type="ECO:0000256" key="1">
    <source>
        <dbReference type="ARBA" id="ARBA00022676"/>
    </source>
</evidence>
<dbReference type="Pfam" id="PF03808">
    <property type="entry name" value="Glyco_tran_WecG"/>
    <property type="match status" value="1"/>
</dbReference>
<dbReference type="Proteomes" id="UP001556118">
    <property type="component" value="Unassembled WGS sequence"/>
</dbReference>
<dbReference type="PANTHER" id="PTHR34136:SF1">
    <property type="entry name" value="UDP-N-ACETYL-D-MANNOSAMINURONIC ACID TRANSFERASE"/>
    <property type="match status" value="1"/>
</dbReference>
<evidence type="ECO:0000256" key="2">
    <source>
        <dbReference type="ARBA" id="ARBA00022679"/>
    </source>
</evidence>
<dbReference type="PANTHER" id="PTHR34136">
    <property type="match status" value="1"/>
</dbReference>
<proteinExistence type="predicted"/>
<dbReference type="RefSeq" id="WP_367770778.1">
    <property type="nucleotide sequence ID" value="NZ_JBFNXR010000021.1"/>
</dbReference>
<dbReference type="CDD" id="cd06533">
    <property type="entry name" value="Glyco_transf_WecG_TagA"/>
    <property type="match status" value="1"/>
</dbReference>
<sequence>MQALSLCSLRMVRGVTLAARDRGFNEAMLEASWIHADGQSIVLASRLTKAPLTERIATTDFFHDAARAAVRHGLSFYVLGGSETQNKRAVDQMLVLYPDLRIVGRRNGYFKREEEEEICREIRDSGADVLWVRLGKPLQEEWCVRNRDRLHGIGWIKTCGGLYAFLAGDSPRAPQWMQDMCLEWLFGALKDPMRLGWRYLTTNPYSFYRLIRYTKANPIFG</sequence>
<comment type="caution">
    <text evidence="3">The sequence shown here is derived from an EMBL/GenBank/DDBJ whole genome shotgun (WGS) entry which is preliminary data.</text>
</comment>
<accession>A0ABV3R9N8</accession>
<name>A0ABV3R9N8_9SPHN</name>